<sequence>MNQLDGQRLREKVIESIHEKKEKTLVGIKEVLAKNHPEKTNVLLFDTELDGEFLAVVAYSAESVSHPHPHPTHVISVDLTQYIDFDELPLDEEEDEDTELEDELIEFGRNYFVKWFAKCFEEAGGKNYPLPCMIRDADRDRYYHLQENRWLDNESFNLKAAF</sequence>
<name>A0ABS2WJK3_9BACL</name>
<organism evidence="1 2">
    <name type="scientific">Polycladomyces zharkentensis</name>
    <dbReference type="NCBI Taxonomy" id="2807616"/>
    <lineage>
        <taxon>Bacteria</taxon>
        <taxon>Bacillati</taxon>
        <taxon>Bacillota</taxon>
        <taxon>Bacilli</taxon>
        <taxon>Bacillales</taxon>
        <taxon>Thermoactinomycetaceae</taxon>
        <taxon>Polycladomyces</taxon>
    </lineage>
</organism>
<proteinExistence type="predicted"/>
<evidence type="ECO:0000313" key="2">
    <source>
        <dbReference type="Proteomes" id="UP001177120"/>
    </source>
</evidence>
<keyword evidence="2" id="KW-1185">Reference proteome</keyword>
<gene>
    <name evidence="1" type="ORF">JQC72_09340</name>
</gene>
<accession>A0ABS2WJK3</accession>
<evidence type="ECO:0008006" key="3">
    <source>
        <dbReference type="Google" id="ProtNLM"/>
    </source>
</evidence>
<reference evidence="1" key="1">
    <citation type="journal article" date="2024" name="Int. J. Syst. Evol. Microbiol.">
        <title>Polycladomyces zharkentensis sp. nov., a novel thermophilic cellulose- and starch-degrading member of the Bacillota from a geothermal aquifer in Kazakhstan.</title>
        <authorList>
            <person name="Mashzhan A."/>
            <person name="Kistaubayeva A."/>
            <person name="Javier-Lopez R."/>
            <person name="Bissenova U."/>
            <person name="Bissenbay A."/>
            <person name="Birkeland N.K."/>
        </authorList>
    </citation>
    <scope>NUCLEOTIDE SEQUENCE</scope>
    <source>
        <strain evidence="1">ZKZ2T</strain>
    </source>
</reference>
<comment type="caution">
    <text evidence="1">The sequence shown here is derived from an EMBL/GenBank/DDBJ whole genome shotgun (WGS) entry which is preliminary data.</text>
</comment>
<dbReference type="EMBL" id="JAFHAP010000008">
    <property type="protein sequence ID" value="MBN2909727.1"/>
    <property type="molecule type" value="Genomic_DNA"/>
</dbReference>
<dbReference type="Proteomes" id="UP001177120">
    <property type="component" value="Unassembled WGS sequence"/>
</dbReference>
<dbReference type="RefSeq" id="WP_205495013.1">
    <property type="nucleotide sequence ID" value="NZ_JAFHAP010000008.1"/>
</dbReference>
<protein>
    <recommendedName>
        <fullName evidence="3">DUF4303 domain-containing protein</fullName>
    </recommendedName>
</protein>
<evidence type="ECO:0000313" key="1">
    <source>
        <dbReference type="EMBL" id="MBN2909727.1"/>
    </source>
</evidence>